<dbReference type="InterPro" id="IPR006143">
    <property type="entry name" value="RND_pump_MFP"/>
</dbReference>
<evidence type="ECO:0000313" key="7">
    <source>
        <dbReference type="EMBL" id="EYC51856.1"/>
    </source>
</evidence>
<dbReference type="InterPro" id="IPR058624">
    <property type="entry name" value="MdtA-like_HH"/>
</dbReference>
<dbReference type="PANTHER" id="PTHR30469:SF11">
    <property type="entry name" value="BLL4320 PROTEIN"/>
    <property type="match status" value="1"/>
</dbReference>
<dbReference type="eggNOG" id="COG0845">
    <property type="taxonomic scope" value="Bacteria"/>
</dbReference>
<dbReference type="Pfam" id="PF25917">
    <property type="entry name" value="BSH_RND"/>
    <property type="match status" value="1"/>
</dbReference>
<comment type="caution">
    <text evidence="7">The sequence shown here is derived from an EMBL/GenBank/DDBJ whole genome shotgun (WGS) entry which is preliminary data.</text>
</comment>
<dbReference type="SUPFAM" id="SSF111369">
    <property type="entry name" value="HlyD-like secretion proteins"/>
    <property type="match status" value="1"/>
</dbReference>
<feature type="domain" description="Multidrug resistance protein MdtA-like barrel-sandwich hybrid" evidence="5">
    <location>
        <begin position="90"/>
        <end position="209"/>
    </location>
</feature>
<dbReference type="GO" id="GO:1990281">
    <property type="term" value="C:efflux pump complex"/>
    <property type="evidence" value="ECO:0007669"/>
    <property type="project" value="TreeGrafter"/>
</dbReference>
<proteinExistence type="inferred from homology"/>
<organism evidence="7 8">
    <name type="scientific">Hylemonella gracilis str. Niagara R</name>
    <dbReference type="NCBI Taxonomy" id="1458275"/>
    <lineage>
        <taxon>Bacteria</taxon>
        <taxon>Pseudomonadati</taxon>
        <taxon>Pseudomonadota</taxon>
        <taxon>Betaproteobacteria</taxon>
        <taxon>Burkholderiales</taxon>
        <taxon>Comamonadaceae</taxon>
        <taxon>Hylemonella</taxon>
    </lineage>
</organism>
<evidence type="ECO:0000259" key="6">
    <source>
        <dbReference type="Pfam" id="PF25954"/>
    </source>
</evidence>
<protein>
    <submittedName>
        <fullName evidence="7">RND transporter</fullName>
    </submittedName>
</protein>
<dbReference type="OrthoDB" id="9806939at2"/>
<gene>
    <name evidence="7" type="ORF">AZ34_12840</name>
</gene>
<evidence type="ECO:0000259" key="4">
    <source>
        <dbReference type="Pfam" id="PF25876"/>
    </source>
</evidence>
<dbReference type="Gene3D" id="2.40.30.170">
    <property type="match status" value="1"/>
</dbReference>
<dbReference type="NCBIfam" id="TIGR01730">
    <property type="entry name" value="RND_mfp"/>
    <property type="match status" value="1"/>
</dbReference>
<dbReference type="Pfam" id="PF25876">
    <property type="entry name" value="HH_MFP_RND"/>
    <property type="match status" value="1"/>
</dbReference>
<evidence type="ECO:0000313" key="8">
    <source>
        <dbReference type="Proteomes" id="UP000023268"/>
    </source>
</evidence>
<evidence type="ECO:0000259" key="5">
    <source>
        <dbReference type="Pfam" id="PF25917"/>
    </source>
</evidence>
<sequence length="425" mass="44634">MASRLLYPVIAALGIGAASVAAWWFQHRPPATSMNVVPASSTGPSGASSAVPRAATPGGGMPSVEAAAVVLARVQDDAQAVGTLRSRQSVVLRPEVAGRIAEIAFRDGARVKRGQLLARLDDELPRAELSQAEAQLSIARANLRRNEELVAQSFVARSVLDESRANLQVAEAQAALARARLARMRIMAPFDGIVGMTKVDLGEYVRDGADIVNLEDIEALYVDFRLPERLQSKVRPGQSAQVYVDALPGQAIEAKVQAIDPLVDADGRSLAVRACIDNRRQLLRPGMFARVTTVFGARDNALVVPEEAIVPQGSKQYVYRLEAAGPGAASGGQDGDPALRVARRLEVTTGLRQPGRVEVVQGLAAGDVVVTAGHQRIRNDGAQVRVSLMAPGVSSAGGEPQTVGGMQPRPRATGAAGAQPGNPCA</sequence>
<dbReference type="AlphaFoldDB" id="A0A016XJ18"/>
<dbReference type="InterPro" id="IPR058625">
    <property type="entry name" value="MdtA-like_BSH"/>
</dbReference>
<dbReference type="Proteomes" id="UP000023268">
    <property type="component" value="Unassembled WGS sequence"/>
</dbReference>
<feature type="compositionally biased region" description="Low complexity" evidence="3">
    <location>
        <begin position="37"/>
        <end position="52"/>
    </location>
</feature>
<feature type="domain" description="CusB-like beta-barrel" evidence="6">
    <location>
        <begin position="222"/>
        <end position="292"/>
    </location>
</feature>
<evidence type="ECO:0000256" key="2">
    <source>
        <dbReference type="SAM" id="Coils"/>
    </source>
</evidence>
<evidence type="ECO:0000256" key="3">
    <source>
        <dbReference type="SAM" id="MobiDB-lite"/>
    </source>
</evidence>
<dbReference type="FunFam" id="2.40.30.170:FF:000010">
    <property type="entry name" value="Efflux RND transporter periplasmic adaptor subunit"/>
    <property type="match status" value="1"/>
</dbReference>
<dbReference type="RefSeq" id="WP_035608574.1">
    <property type="nucleotide sequence ID" value="NZ_JEMG01000001.1"/>
</dbReference>
<keyword evidence="2" id="KW-0175">Coiled coil</keyword>
<dbReference type="Gene3D" id="2.40.50.100">
    <property type="match status" value="1"/>
</dbReference>
<feature type="region of interest" description="Disordered" evidence="3">
    <location>
        <begin position="392"/>
        <end position="425"/>
    </location>
</feature>
<evidence type="ECO:0000256" key="1">
    <source>
        <dbReference type="ARBA" id="ARBA00009477"/>
    </source>
</evidence>
<dbReference type="Gene3D" id="2.40.420.20">
    <property type="match status" value="1"/>
</dbReference>
<name>A0A016XJ18_9BURK</name>
<feature type="domain" description="Multidrug resistance protein MdtA-like alpha-helical hairpin" evidence="4">
    <location>
        <begin position="126"/>
        <end position="182"/>
    </location>
</feature>
<dbReference type="PANTHER" id="PTHR30469">
    <property type="entry name" value="MULTIDRUG RESISTANCE PROTEIN MDTA"/>
    <property type="match status" value="1"/>
</dbReference>
<feature type="coiled-coil region" evidence="2">
    <location>
        <begin position="129"/>
        <end position="180"/>
    </location>
</feature>
<comment type="similarity">
    <text evidence="1">Belongs to the membrane fusion protein (MFP) (TC 8.A.1) family.</text>
</comment>
<dbReference type="GO" id="GO:0015562">
    <property type="term" value="F:efflux transmembrane transporter activity"/>
    <property type="evidence" value="ECO:0007669"/>
    <property type="project" value="TreeGrafter"/>
</dbReference>
<feature type="region of interest" description="Disordered" evidence="3">
    <location>
        <begin position="36"/>
        <end position="58"/>
    </location>
</feature>
<dbReference type="STRING" id="1458275.AZ34_12840"/>
<dbReference type="EMBL" id="JEMG01000001">
    <property type="protein sequence ID" value="EYC51856.1"/>
    <property type="molecule type" value="Genomic_DNA"/>
</dbReference>
<accession>A0A016XJ18</accession>
<dbReference type="Gene3D" id="1.10.287.470">
    <property type="entry name" value="Helix hairpin bin"/>
    <property type="match status" value="1"/>
</dbReference>
<dbReference type="InterPro" id="IPR058792">
    <property type="entry name" value="Beta-barrel_RND_2"/>
</dbReference>
<reference evidence="7 8" key="1">
    <citation type="submission" date="2014-02" db="EMBL/GenBank/DDBJ databases">
        <title>Draft Genome of Hylemonella gracilis isolated from the Niagara River.</title>
        <authorList>
            <person name="Pawlowski D.R."/>
            <person name="Koudelka G.B."/>
        </authorList>
    </citation>
    <scope>NUCLEOTIDE SEQUENCE [LARGE SCALE GENOMIC DNA]</scope>
    <source>
        <strain evidence="7 8">Niagara R</strain>
    </source>
</reference>
<dbReference type="Pfam" id="PF25954">
    <property type="entry name" value="Beta-barrel_RND_2"/>
    <property type="match status" value="1"/>
</dbReference>